<evidence type="ECO:0000256" key="1">
    <source>
        <dbReference type="ARBA" id="ARBA00010646"/>
    </source>
</evidence>
<dbReference type="PROSITE" id="PS51904">
    <property type="entry name" value="GLYCOSYL_HYDROL_F25_2"/>
    <property type="match status" value="1"/>
</dbReference>
<evidence type="ECO:0000313" key="4">
    <source>
        <dbReference type="EMBL" id="KAB2932164.1"/>
    </source>
</evidence>
<protein>
    <submittedName>
        <fullName evidence="4">Glycoside hydrolase family 25 protein</fullName>
    </submittedName>
</protein>
<name>A0A833H120_9LEPT</name>
<accession>A0A833H120</accession>
<dbReference type="Proteomes" id="UP000460298">
    <property type="component" value="Unassembled WGS sequence"/>
</dbReference>
<dbReference type="PANTHER" id="PTHR34135:SF2">
    <property type="entry name" value="LYSOZYME"/>
    <property type="match status" value="1"/>
</dbReference>
<keyword evidence="3" id="KW-0326">Glycosidase</keyword>
<sequence>MLKNHRLRLITFAALFAALAAGAVLLTPVLYDRGWLQFNHPDKERFPVRGLDVSHHQGVIDWPLVGRSEYRFVYIKATEGGDFTDPQFHRNWKASEEAGLIRGAYHFYTLCRPGRDQAEHLIRTVPGAHMLPPAIDLEFGGNCSKRPAREEFNRELNQFLDMIQAHYGTEPILYTTEEFFKAYGDPSWMKRLWIRDIFFEPDDFPGWIFWQYYSRASVPGINGPVDVNVFYGTEADLHGLILQEKIDNDR</sequence>
<dbReference type="InterPro" id="IPR017853">
    <property type="entry name" value="GH"/>
</dbReference>
<comment type="similarity">
    <text evidence="1">Belongs to the glycosyl hydrolase 25 family.</text>
</comment>
<dbReference type="GO" id="GO:0016998">
    <property type="term" value="P:cell wall macromolecule catabolic process"/>
    <property type="evidence" value="ECO:0007669"/>
    <property type="project" value="InterPro"/>
</dbReference>
<dbReference type="GO" id="GO:0003796">
    <property type="term" value="F:lysozyme activity"/>
    <property type="evidence" value="ECO:0007669"/>
    <property type="project" value="InterPro"/>
</dbReference>
<dbReference type="InterPro" id="IPR002053">
    <property type="entry name" value="Glyco_hydro_25"/>
</dbReference>
<dbReference type="SMART" id="SM00641">
    <property type="entry name" value="Glyco_25"/>
    <property type="match status" value="1"/>
</dbReference>
<dbReference type="AlphaFoldDB" id="A0A833H120"/>
<dbReference type="GO" id="GO:0016052">
    <property type="term" value="P:carbohydrate catabolic process"/>
    <property type="evidence" value="ECO:0007669"/>
    <property type="project" value="TreeGrafter"/>
</dbReference>
<evidence type="ECO:0000256" key="3">
    <source>
        <dbReference type="ARBA" id="ARBA00023295"/>
    </source>
</evidence>
<comment type="caution">
    <text evidence="4">The sequence shown here is derived from an EMBL/GenBank/DDBJ whole genome shotgun (WGS) entry which is preliminary data.</text>
</comment>
<keyword evidence="2 4" id="KW-0378">Hydrolase</keyword>
<dbReference type="CDD" id="cd06413">
    <property type="entry name" value="GH25_muramidase_1"/>
    <property type="match status" value="1"/>
</dbReference>
<reference evidence="4 5" key="1">
    <citation type="submission" date="2019-10" db="EMBL/GenBank/DDBJ databases">
        <title>Extracellular Electron Transfer in a Candidatus Methanoperedens spp. Enrichment Culture.</title>
        <authorList>
            <person name="Berger S."/>
            <person name="Rangel Shaw D."/>
            <person name="Berben T."/>
            <person name="In 'T Zandt M."/>
            <person name="Frank J."/>
            <person name="Reimann J."/>
            <person name="Jetten M.S.M."/>
            <person name="Welte C.U."/>
        </authorList>
    </citation>
    <scope>NUCLEOTIDE SEQUENCE [LARGE SCALE GENOMIC DNA]</scope>
    <source>
        <strain evidence="4">SB12</strain>
    </source>
</reference>
<dbReference type="SUPFAM" id="SSF51445">
    <property type="entry name" value="(Trans)glycosidases"/>
    <property type="match status" value="1"/>
</dbReference>
<dbReference type="InterPro" id="IPR018077">
    <property type="entry name" value="Glyco_hydro_fam25_subgr"/>
</dbReference>
<proteinExistence type="inferred from homology"/>
<dbReference type="Pfam" id="PF01183">
    <property type="entry name" value="Glyco_hydro_25"/>
    <property type="match status" value="1"/>
</dbReference>
<evidence type="ECO:0000313" key="5">
    <source>
        <dbReference type="Proteomes" id="UP000460298"/>
    </source>
</evidence>
<dbReference type="PANTHER" id="PTHR34135">
    <property type="entry name" value="LYSOZYME"/>
    <property type="match status" value="1"/>
</dbReference>
<gene>
    <name evidence="4" type="ORF">F9K24_11210</name>
</gene>
<organism evidence="4 5">
    <name type="scientific">Leptonema illini</name>
    <dbReference type="NCBI Taxonomy" id="183"/>
    <lineage>
        <taxon>Bacteria</taxon>
        <taxon>Pseudomonadati</taxon>
        <taxon>Spirochaetota</taxon>
        <taxon>Spirochaetia</taxon>
        <taxon>Leptospirales</taxon>
        <taxon>Leptospiraceae</taxon>
        <taxon>Leptonema</taxon>
    </lineage>
</organism>
<dbReference type="EMBL" id="WBUI01000010">
    <property type="protein sequence ID" value="KAB2932164.1"/>
    <property type="molecule type" value="Genomic_DNA"/>
</dbReference>
<evidence type="ECO:0000256" key="2">
    <source>
        <dbReference type="ARBA" id="ARBA00022801"/>
    </source>
</evidence>
<dbReference type="Gene3D" id="3.20.20.80">
    <property type="entry name" value="Glycosidases"/>
    <property type="match status" value="1"/>
</dbReference>
<dbReference type="GO" id="GO:0009253">
    <property type="term" value="P:peptidoglycan catabolic process"/>
    <property type="evidence" value="ECO:0007669"/>
    <property type="project" value="InterPro"/>
</dbReference>